<dbReference type="InterPro" id="IPR051882">
    <property type="entry name" value="ATF_bZIP_TF"/>
</dbReference>
<dbReference type="Gene3D" id="1.20.5.170">
    <property type="match status" value="1"/>
</dbReference>
<dbReference type="PROSITE" id="PS50217">
    <property type="entry name" value="BZIP"/>
    <property type="match status" value="1"/>
</dbReference>
<keyword evidence="10" id="KW-1185">Reference proteome</keyword>
<dbReference type="OrthoDB" id="644067at2759"/>
<keyword evidence="7" id="KW-0175">Coiled coil</keyword>
<dbReference type="InterPro" id="IPR046347">
    <property type="entry name" value="bZIP_sf"/>
</dbReference>
<dbReference type="GO" id="GO:0000978">
    <property type="term" value="F:RNA polymerase II cis-regulatory region sequence-specific DNA binding"/>
    <property type="evidence" value="ECO:0007669"/>
    <property type="project" value="TreeGrafter"/>
</dbReference>
<dbReference type="SUPFAM" id="SSF57959">
    <property type="entry name" value="Leucine zipper domain"/>
    <property type="match status" value="1"/>
</dbReference>
<gene>
    <name evidence="9" type="ORF">APICC_01942</name>
</gene>
<evidence type="ECO:0000256" key="1">
    <source>
        <dbReference type="ARBA" id="ARBA00004167"/>
    </source>
</evidence>
<feature type="coiled-coil region" evidence="7">
    <location>
        <begin position="372"/>
        <end position="413"/>
    </location>
</feature>
<dbReference type="SMART" id="SM00338">
    <property type="entry name" value="BRLZ"/>
    <property type="match status" value="1"/>
</dbReference>
<evidence type="ECO:0000313" key="9">
    <source>
        <dbReference type="EMBL" id="PBC25193.1"/>
    </source>
</evidence>
<dbReference type="CDD" id="cd14700">
    <property type="entry name" value="bZIP_ATF6"/>
    <property type="match status" value="1"/>
</dbReference>
<dbReference type="PANTHER" id="PTHR46164">
    <property type="entry name" value="ATF6, ISOFORM C"/>
    <property type="match status" value="1"/>
</dbReference>
<evidence type="ECO:0000256" key="7">
    <source>
        <dbReference type="SAM" id="Coils"/>
    </source>
</evidence>
<keyword evidence="5" id="KW-0804">Transcription</keyword>
<keyword evidence="4" id="KW-0238">DNA-binding</keyword>
<dbReference type="GO" id="GO:0016020">
    <property type="term" value="C:membrane"/>
    <property type="evidence" value="ECO:0007669"/>
    <property type="project" value="UniProtKB-SubCell"/>
</dbReference>
<keyword evidence="3" id="KW-0805">Transcription regulation</keyword>
<dbReference type="Pfam" id="PF00170">
    <property type="entry name" value="bZIP_1"/>
    <property type="match status" value="1"/>
</dbReference>
<proteinExistence type="inferred from homology"/>
<feature type="domain" description="BZIP" evidence="8">
    <location>
        <begin position="354"/>
        <end position="411"/>
    </location>
</feature>
<dbReference type="InterPro" id="IPR004827">
    <property type="entry name" value="bZIP"/>
</dbReference>
<evidence type="ECO:0000256" key="3">
    <source>
        <dbReference type="ARBA" id="ARBA00023015"/>
    </source>
</evidence>
<dbReference type="Proteomes" id="UP000242457">
    <property type="component" value="Unassembled WGS sequence"/>
</dbReference>
<evidence type="ECO:0000256" key="2">
    <source>
        <dbReference type="ARBA" id="ARBA00009050"/>
    </source>
</evidence>
<dbReference type="EMBL" id="KZ288492">
    <property type="protein sequence ID" value="PBC25193.1"/>
    <property type="molecule type" value="Genomic_DNA"/>
</dbReference>
<comment type="subcellular location">
    <subcellularLocation>
        <location evidence="1">Membrane</location>
        <topology evidence="1">Single-pass membrane protein</topology>
    </subcellularLocation>
</comment>
<dbReference type="PRINTS" id="PR00041">
    <property type="entry name" value="LEUZIPPRCREB"/>
</dbReference>
<comment type="similarity">
    <text evidence="2">Belongs to the bZIP family. ATF subfamily.</text>
</comment>
<dbReference type="PANTHER" id="PTHR46164:SF3">
    <property type="entry name" value="ATF6, ISOFORM C"/>
    <property type="match status" value="1"/>
</dbReference>
<protein>
    <submittedName>
        <fullName evidence="9">Cyclic AMP-dependent transcription factor ATF-6 alpha</fullName>
    </submittedName>
</protein>
<accession>A0A2A3E073</accession>
<evidence type="ECO:0000259" key="8">
    <source>
        <dbReference type="PROSITE" id="PS50217"/>
    </source>
</evidence>
<evidence type="ECO:0000256" key="4">
    <source>
        <dbReference type="ARBA" id="ARBA00023125"/>
    </source>
</evidence>
<dbReference type="GO" id="GO:0005634">
    <property type="term" value="C:nucleus"/>
    <property type="evidence" value="ECO:0007669"/>
    <property type="project" value="TreeGrafter"/>
</dbReference>
<organism evidence="9 10">
    <name type="scientific">Apis cerana cerana</name>
    <name type="common">Oriental honeybee</name>
    <dbReference type="NCBI Taxonomy" id="94128"/>
    <lineage>
        <taxon>Eukaryota</taxon>
        <taxon>Metazoa</taxon>
        <taxon>Ecdysozoa</taxon>
        <taxon>Arthropoda</taxon>
        <taxon>Hexapoda</taxon>
        <taxon>Insecta</taxon>
        <taxon>Pterygota</taxon>
        <taxon>Neoptera</taxon>
        <taxon>Endopterygota</taxon>
        <taxon>Hymenoptera</taxon>
        <taxon>Apocrita</taxon>
        <taxon>Aculeata</taxon>
        <taxon>Apoidea</taxon>
        <taxon>Anthophila</taxon>
        <taxon>Apidae</taxon>
        <taxon>Apis</taxon>
    </lineage>
</organism>
<evidence type="ECO:0000256" key="6">
    <source>
        <dbReference type="ARBA" id="ARBA00023242"/>
    </source>
</evidence>
<evidence type="ECO:0000313" key="10">
    <source>
        <dbReference type="Proteomes" id="UP000242457"/>
    </source>
</evidence>
<dbReference type="AlphaFoldDB" id="A0A2A3E073"/>
<evidence type="ECO:0000256" key="5">
    <source>
        <dbReference type="ARBA" id="ARBA00023163"/>
    </source>
</evidence>
<dbReference type="GO" id="GO:0030968">
    <property type="term" value="P:endoplasmic reticulum unfolded protein response"/>
    <property type="evidence" value="ECO:0007669"/>
    <property type="project" value="TreeGrafter"/>
</dbReference>
<keyword evidence="6" id="KW-0539">Nucleus</keyword>
<dbReference type="GO" id="GO:0000981">
    <property type="term" value="F:DNA-binding transcription factor activity, RNA polymerase II-specific"/>
    <property type="evidence" value="ECO:0007669"/>
    <property type="project" value="TreeGrafter"/>
</dbReference>
<sequence length="784" mass="90447">MLINQDSTESEIQQTFSDFEVMDDLFQTLSSELGIPVLFDDEIPQKINNNVDNQIIKDRYIGESSNNFEESNIISQQNSDLHIANDVKMEIKLESANSYGQSLSPTPNQYKFNKLESQVEKNSIASPCDFKTILETPPISPPQNISPPISPQSISNVTIANQIKLMPLKSQDTKETKFILSEKNFAKHVWVQPKNNIQLITDAQPRNAIFFNTQNFVALTQKIKQNYISYPYMTHITPTNTNNKRTSVQFPSMQIKTETNKIQLPETQENHVKIMDSVNNIYTSETNQGINMIDTPLVLNNEEIGHTSIIIKKDSAVSRPVVIKTENSNYTPIVIKNEIQDVNFTGRQECEIKALKRQQRMIKNRESACLSRKKKKEYVSSLEKRIHELQQENKQLKMENTTLKQKLSSLEHTTTNNKLKNLNLNANKKNVAILLGMIFMVSLNINGFKDIFLQNNQLDILPTDIPISTHYAKHGRTLLWSSKDQTQEEDEDNFRKNISIPQPMCLMHINQSESIRLDYELRRWIGGKSYQYNWTTLKKATLNTKFIGKFLSFSHAMKTKIKQKHNISEENKHEIFRKTTDSSILNAVEIFSPIIKEHASLFEVLGRRDDTFYVVWFSGEHLLLPASNNSSGRPRMSLVLPTLSMNETFSTPAKHITMMQIDCEVTNTQLLHLQQSIIPDHLKNINKTENHTHQPDDEVTANVIKNYKPYFIKETNHKMFHKKNLKDIYVNKDSKNYNKSIAYILKQKFISEFDLEEVKTELLKDLKKTDSSTKFMSSKKNGSE</sequence>
<name>A0A2A3E073_APICC</name>
<dbReference type="STRING" id="94128.A0A2A3E073"/>
<reference evidence="9 10" key="1">
    <citation type="submission" date="2014-07" db="EMBL/GenBank/DDBJ databases">
        <title>Genomic and transcriptomic analysis on Apis cerana provide comprehensive insights into honey bee biology.</title>
        <authorList>
            <person name="Diao Q."/>
            <person name="Sun L."/>
            <person name="Zheng H."/>
            <person name="Zheng H."/>
            <person name="Xu S."/>
            <person name="Wang S."/>
            <person name="Zeng Z."/>
            <person name="Hu F."/>
            <person name="Su S."/>
            <person name="Wu J."/>
        </authorList>
    </citation>
    <scope>NUCLEOTIDE SEQUENCE [LARGE SCALE GENOMIC DNA]</scope>
    <source>
        <tissue evidence="9">Pupae without intestine</tissue>
    </source>
</reference>